<sequence length="171" mass="19128">MPLITQLHLDHAQTLFLSERSRREGIRGSLSTPVAAISFAVFAFSSLSVEVDPNRWRQLPTLLILLLGAASAIALLASAWQVLMAEWLFVYHEPPRLVDLIDDAAERGDEESREAHVRAILAASYAVAYEQYLKGNAISARRRTWALRLILLSLLLQALAFVVLPFHRAGW</sequence>
<dbReference type="EMBL" id="JAWIIV010000021">
    <property type="protein sequence ID" value="MEC4721757.1"/>
    <property type="molecule type" value="Genomic_DNA"/>
</dbReference>
<evidence type="ECO:0000313" key="2">
    <source>
        <dbReference type="EMBL" id="MEC4721757.1"/>
    </source>
</evidence>
<accession>A0ABU6JDN6</accession>
<gene>
    <name evidence="2" type="ORF">RY831_21545</name>
</gene>
<organism evidence="2 3">
    <name type="scientific">Noviherbaspirillum album</name>
    <dbReference type="NCBI Taxonomy" id="3080276"/>
    <lineage>
        <taxon>Bacteria</taxon>
        <taxon>Pseudomonadati</taxon>
        <taxon>Pseudomonadota</taxon>
        <taxon>Betaproteobacteria</taxon>
        <taxon>Burkholderiales</taxon>
        <taxon>Oxalobacteraceae</taxon>
        <taxon>Noviherbaspirillum</taxon>
    </lineage>
</organism>
<keyword evidence="1" id="KW-0812">Transmembrane</keyword>
<protein>
    <submittedName>
        <fullName evidence="2">Uncharacterized protein</fullName>
    </submittedName>
</protein>
<keyword evidence="1" id="KW-1133">Transmembrane helix</keyword>
<evidence type="ECO:0000256" key="1">
    <source>
        <dbReference type="SAM" id="Phobius"/>
    </source>
</evidence>
<reference evidence="2 3" key="1">
    <citation type="submission" date="2023-10" db="EMBL/GenBank/DDBJ databases">
        <title>Noviherbaspirillum sp. CPCC 100848 genome assembly.</title>
        <authorList>
            <person name="Li X.Y."/>
            <person name="Fang X.M."/>
        </authorList>
    </citation>
    <scope>NUCLEOTIDE SEQUENCE [LARGE SCALE GENOMIC DNA]</scope>
    <source>
        <strain evidence="2 3">CPCC 100848</strain>
    </source>
</reference>
<keyword evidence="1" id="KW-0472">Membrane</keyword>
<comment type="caution">
    <text evidence="2">The sequence shown here is derived from an EMBL/GenBank/DDBJ whole genome shotgun (WGS) entry which is preliminary data.</text>
</comment>
<feature type="transmembrane region" description="Helical" evidence="1">
    <location>
        <begin position="145"/>
        <end position="166"/>
    </location>
</feature>
<evidence type="ECO:0000313" key="3">
    <source>
        <dbReference type="Proteomes" id="UP001352263"/>
    </source>
</evidence>
<feature type="transmembrane region" description="Helical" evidence="1">
    <location>
        <begin position="30"/>
        <end position="49"/>
    </location>
</feature>
<name>A0ABU6JDN6_9BURK</name>
<dbReference type="Proteomes" id="UP001352263">
    <property type="component" value="Unassembled WGS sequence"/>
</dbReference>
<keyword evidence="3" id="KW-1185">Reference proteome</keyword>
<proteinExistence type="predicted"/>
<feature type="transmembrane region" description="Helical" evidence="1">
    <location>
        <begin position="61"/>
        <end position="83"/>
    </location>
</feature>
<dbReference type="RefSeq" id="WP_326508442.1">
    <property type="nucleotide sequence ID" value="NZ_JAWIIV010000021.1"/>
</dbReference>